<accession>A0A5C3KFJ5</accession>
<dbReference type="EMBL" id="ML210387">
    <property type="protein sequence ID" value="TFK18644.1"/>
    <property type="molecule type" value="Genomic_DNA"/>
</dbReference>
<dbReference type="AlphaFoldDB" id="A0A5C3KFJ5"/>
<dbReference type="STRING" id="230819.A0A5C3KFJ5"/>
<dbReference type="Proteomes" id="UP000307440">
    <property type="component" value="Unassembled WGS sequence"/>
</dbReference>
<feature type="non-terminal residue" evidence="2">
    <location>
        <position position="1"/>
    </location>
</feature>
<feature type="non-terminal residue" evidence="2">
    <location>
        <position position="273"/>
    </location>
</feature>
<evidence type="ECO:0000256" key="1">
    <source>
        <dbReference type="SAM" id="MobiDB-lite"/>
    </source>
</evidence>
<gene>
    <name evidence="2" type="ORF">FA15DRAFT_556419</name>
</gene>
<name>A0A5C3KFJ5_COPMA</name>
<sequence>LERDPATEARPDYSSPEMRVILEERLKEGETLEELIERFMTAWDSVHRERMEQWAEQNEEAELQQQEERRRAEEERRREVEERQRHEEGKTKMRKQKERPMITNKVVGSNFTPCPLSYALSKLRAQEYVELYYFSPEGCRDAYNSDKTMVDALAATCHKDQIILKPMAAHKPSSKVVKDIDLSWGRISMAKTVMLKHMEKEGWSEEQVVALSTFFYKLDGHKVCTRPGGKQALVCYAADIRLRWHDNMKAPGDEGIFNIGIINNDLLERIYNK</sequence>
<keyword evidence="3" id="KW-1185">Reference proteome</keyword>
<evidence type="ECO:0000313" key="3">
    <source>
        <dbReference type="Proteomes" id="UP000307440"/>
    </source>
</evidence>
<feature type="compositionally biased region" description="Basic and acidic residues" evidence="1">
    <location>
        <begin position="66"/>
        <end position="91"/>
    </location>
</feature>
<dbReference type="OrthoDB" id="2688210at2759"/>
<reference evidence="2 3" key="1">
    <citation type="journal article" date="2019" name="Nat. Ecol. Evol.">
        <title>Megaphylogeny resolves global patterns of mushroom evolution.</title>
        <authorList>
            <person name="Varga T."/>
            <person name="Krizsan K."/>
            <person name="Foldi C."/>
            <person name="Dima B."/>
            <person name="Sanchez-Garcia M."/>
            <person name="Sanchez-Ramirez S."/>
            <person name="Szollosi G.J."/>
            <person name="Szarkandi J.G."/>
            <person name="Papp V."/>
            <person name="Albert L."/>
            <person name="Andreopoulos W."/>
            <person name="Angelini C."/>
            <person name="Antonin V."/>
            <person name="Barry K.W."/>
            <person name="Bougher N.L."/>
            <person name="Buchanan P."/>
            <person name="Buyck B."/>
            <person name="Bense V."/>
            <person name="Catcheside P."/>
            <person name="Chovatia M."/>
            <person name="Cooper J."/>
            <person name="Damon W."/>
            <person name="Desjardin D."/>
            <person name="Finy P."/>
            <person name="Geml J."/>
            <person name="Haridas S."/>
            <person name="Hughes K."/>
            <person name="Justo A."/>
            <person name="Karasinski D."/>
            <person name="Kautmanova I."/>
            <person name="Kiss B."/>
            <person name="Kocsube S."/>
            <person name="Kotiranta H."/>
            <person name="LaButti K.M."/>
            <person name="Lechner B.E."/>
            <person name="Liimatainen K."/>
            <person name="Lipzen A."/>
            <person name="Lukacs Z."/>
            <person name="Mihaltcheva S."/>
            <person name="Morgado L.N."/>
            <person name="Niskanen T."/>
            <person name="Noordeloos M.E."/>
            <person name="Ohm R.A."/>
            <person name="Ortiz-Santana B."/>
            <person name="Ovrebo C."/>
            <person name="Racz N."/>
            <person name="Riley R."/>
            <person name="Savchenko A."/>
            <person name="Shiryaev A."/>
            <person name="Soop K."/>
            <person name="Spirin V."/>
            <person name="Szebenyi C."/>
            <person name="Tomsovsky M."/>
            <person name="Tulloss R.E."/>
            <person name="Uehling J."/>
            <person name="Grigoriev I.V."/>
            <person name="Vagvolgyi C."/>
            <person name="Papp T."/>
            <person name="Martin F.M."/>
            <person name="Miettinen O."/>
            <person name="Hibbett D.S."/>
            <person name="Nagy L.G."/>
        </authorList>
    </citation>
    <scope>NUCLEOTIDE SEQUENCE [LARGE SCALE GENOMIC DNA]</scope>
    <source>
        <strain evidence="2 3">CBS 121175</strain>
    </source>
</reference>
<organism evidence="2 3">
    <name type="scientific">Coprinopsis marcescibilis</name>
    <name type="common">Agaric fungus</name>
    <name type="synonym">Psathyrella marcescibilis</name>
    <dbReference type="NCBI Taxonomy" id="230819"/>
    <lineage>
        <taxon>Eukaryota</taxon>
        <taxon>Fungi</taxon>
        <taxon>Dikarya</taxon>
        <taxon>Basidiomycota</taxon>
        <taxon>Agaricomycotina</taxon>
        <taxon>Agaricomycetes</taxon>
        <taxon>Agaricomycetidae</taxon>
        <taxon>Agaricales</taxon>
        <taxon>Agaricineae</taxon>
        <taxon>Psathyrellaceae</taxon>
        <taxon>Coprinopsis</taxon>
    </lineage>
</organism>
<evidence type="ECO:0000313" key="2">
    <source>
        <dbReference type="EMBL" id="TFK18644.1"/>
    </source>
</evidence>
<proteinExistence type="predicted"/>
<protein>
    <submittedName>
        <fullName evidence="2">Uncharacterized protein</fullName>
    </submittedName>
</protein>
<feature type="region of interest" description="Disordered" evidence="1">
    <location>
        <begin position="50"/>
        <end position="97"/>
    </location>
</feature>